<dbReference type="PANTHER" id="PTHR43141:SF4">
    <property type="entry name" value="CYTOCHROME BD2 SUBUNIT II"/>
    <property type="match status" value="1"/>
</dbReference>
<feature type="transmembrane region" description="Helical" evidence="7">
    <location>
        <begin position="304"/>
        <end position="323"/>
    </location>
</feature>
<keyword evidence="4 7" id="KW-0812">Transmembrane</keyword>
<name>A0A939HRR7_9PROT</name>
<feature type="transmembrane region" description="Helical" evidence="7">
    <location>
        <begin position="162"/>
        <end position="185"/>
    </location>
</feature>
<evidence type="ECO:0000256" key="5">
    <source>
        <dbReference type="ARBA" id="ARBA00022989"/>
    </source>
</evidence>
<sequence>MTGLAYWLPVVWAIILVAAIAIYVVLDGFDLGIGMLFVVVPETRYRDVMVNTIAPVWDGNETWMVLGGAVLYGVFPGAYATLLPALYVPIVLMLLALVFRGVAFEFRVLTRTTIWHRLWDLGFMLGSAIAAFCQGAILAGVIQGVPVTDGAFSGKALDWLTPFSVLCGLSVMCGYALLGATWLIWRTTGSLEQACRLWSMVLAGGLFIAIVAVSLWTPMLHAPYLKRWTDWPRMIFVAPVPILVVALGSAFLRGIRQAHSLTPFLCVLGWFFLCLSGLAITIWPYAVPPNLSLWDVSSPPSSQLFQLVGTAIMLPIVLVYTVFSYRVFRGKVTEADAYH</sequence>
<accession>A0A939HRR7</accession>
<feature type="transmembrane region" description="Helical" evidence="7">
    <location>
        <begin position="86"/>
        <end position="106"/>
    </location>
</feature>
<feature type="transmembrane region" description="Helical" evidence="7">
    <location>
        <begin position="197"/>
        <end position="219"/>
    </location>
</feature>
<feature type="transmembrane region" description="Helical" evidence="7">
    <location>
        <begin position="264"/>
        <end position="284"/>
    </location>
</feature>
<keyword evidence="3" id="KW-1003">Cell membrane</keyword>
<comment type="similarity">
    <text evidence="2">Belongs to the cytochrome ubiquinol oxidase subunit 2 family.</text>
</comment>
<dbReference type="GO" id="GO:0019646">
    <property type="term" value="P:aerobic electron transport chain"/>
    <property type="evidence" value="ECO:0007669"/>
    <property type="project" value="TreeGrafter"/>
</dbReference>
<evidence type="ECO:0000256" key="4">
    <source>
        <dbReference type="ARBA" id="ARBA00022692"/>
    </source>
</evidence>
<dbReference type="EMBL" id="JAFVMH010000016">
    <property type="protein sequence ID" value="MBO1326731.1"/>
    <property type="molecule type" value="Genomic_DNA"/>
</dbReference>
<comment type="caution">
    <text evidence="8">The sequence shown here is derived from an EMBL/GenBank/DDBJ whole genome shotgun (WGS) entry which is preliminary data.</text>
</comment>
<dbReference type="InterPro" id="IPR003317">
    <property type="entry name" value="Cyt-d_oxidase_su2"/>
</dbReference>
<dbReference type="AlphaFoldDB" id="A0A939HRR7"/>
<feature type="transmembrane region" description="Helical" evidence="7">
    <location>
        <begin position="231"/>
        <end position="252"/>
    </location>
</feature>
<dbReference type="GO" id="GO:0016682">
    <property type="term" value="F:oxidoreductase activity, acting on diphenols and related substances as donors, oxygen as acceptor"/>
    <property type="evidence" value="ECO:0007669"/>
    <property type="project" value="TreeGrafter"/>
</dbReference>
<evidence type="ECO:0000313" key="8">
    <source>
        <dbReference type="EMBL" id="MBO1326731.1"/>
    </source>
</evidence>
<feature type="transmembrane region" description="Helical" evidence="7">
    <location>
        <begin position="6"/>
        <end position="26"/>
    </location>
</feature>
<dbReference type="Pfam" id="PF02322">
    <property type="entry name" value="Cyt_bd_oxida_II"/>
    <property type="match status" value="1"/>
</dbReference>
<evidence type="ECO:0000256" key="1">
    <source>
        <dbReference type="ARBA" id="ARBA00004651"/>
    </source>
</evidence>
<gene>
    <name evidence="8" type="primary">cydB</name>
    <name evidence="8" type="ORF">J2D77_16425</name>
</gene>
<dbReference type="GO" id="GO:0009055">
    <property type="term" value="F:electron transfer activity"/>
    <property type="evidence" value="ECO:0007669"/>
    <property type="project" value="TreeGrafter"/>
</dbReference>
<comment type="subcellular location">
    <subcellularLocation>
        <location evidence="1">Cell membrane</location>
        <topology evidence="1">Multi-pass membrane protein</topology>
    </subcellularLocation>
</comment>
<keyword evidence="9" id="KW-1185">Reference proteome</keyword>
<dbReference type="NCBIfam" id="TIGR00203">
    <property type="entry name" value="cydB"/>
    <property type="match status" value="1"/>
</dbReference>
<protein>
    <submittedName>
        <fullName evidence="8">Cytochrome d ubiquinol oxidase subunit II</fullName>
    </submittedName>
</protein>
<reference evidence="8" key="1">
    <citation type="submission" date="2021-03" db="EMBL/GenBank/DDBJ databases">
        <title>The complete genome sequence of Acetobacter sp. TBRC 12339.</title>
        <authorList>
            <person name="Charoenyingcharoen P."/>
            <person name="Yukphan P."/>
        </authorList>
    </citation>
    <scope>NUCLEOTIDE SEQUENCE</scope>
    <source>
        <strain evidence="8">TBRC 12339</strain>
    </source>
</reference>
<keyword evidence="5 7" id="KW-1133">Transmembrane helix</keyword>
<evidence type="ECO:0000256" key="6">
    <source>
        <dbReference type="ARBA" id="ARBA00023136"/>
    </source>
</evidence>
<dbReference type="GO" id="GO:0005886">
    <property type="term" value="C:plasma membrane"/>
    <property type="evidence" value="ECO:0007669"/>
    <property type="project" value="UniProtKB-SubCell"/>
</dbReference>
<evidence type="ECO:0000256" key="3">
    <source>
        <dbReference type="ARBA" id="ARBA00022475"/>
    </source>
</evidence>
<keyword evidence="6 7" id="KW-0472">Membrane</keyword>
<dbReference type="Proteomes" id="UP000664073">
    <property type="component" value="Unassembled WGS sequence"/>
</dbReference>
<organism evidence="8 9">
    <name type="scientific">Acetobacter garciniae</name>
    <dbReference type="NCBI Taxonomy" id="2817435"/>
    <lineage>
        <taxon>Bacteria</taxon>
        <taxon>Pseudomonadati</taxon>
        <taxon>Pseudomonadota</taxon>
        <taxon>Alphaproteobacteria</taxon>
        <taxon>Acetobacterales</taxon>
        <taxon>Acetobacteraceae</taxon>
        <taxon>Acetobacter</taxon>
    </lineage>
</organism>
<evidence type="ECO:0000313" key="9">
    <source>
        <dbReference type="Proteomes" id="UP000664073"/>
    </source>
</evidence>
<proteinExistence type="inferred from homology"/>
<dbReference type="GO" id="GO:0070069">
    <property type="term" value="C:cytochrome complex"/>
    <property type="evidence" value="ECO:0007669"/>
    <property type="project" value="TreeGrafter"/>
</dbReference>
<feature type="transmembrane region" description="Helical" evidence="7">
    <location>
        <begin position="118"/>
        <end position="142"/>
    </location>
</feature>
<dbReference type="PANTHER" id="PTHR43141">
    <property type="entry name" value="CYTOCHROME BD2 SUBUNIT II"/>
    <property type="match status" value="1"/>
</dbReference>
<dbReference type="RefSeq" id="WP_207847558.1">
    <property type="nucleotide sequence ID" value="NZ_JAFVMH010000016.1"/>
</dbReference>
<evidence type="ECO:0000256" key="2">
    <source>
        <dbReference type="ARBA" id="ARBA00007543"/>
    </source>
</evidence>
<evidence type="ECO:0000256" key="7">
    <source>
        <dbReference type="SAM" id="Phobius"/>
    </source>
</evidence>